<keyword evidence="3 6" id="KW-1133">Transmembrane helix</keyword>
<protein>
    <recommendedName>
        <fullName evidence="7">Rhodopsin domain-containing protein</fullName>
    </recommendedName>
</protein>
<accession>A0A6A6S5I2</accession>
<feature type="domain" description="Rhodopsin" evidence="7">
    <location>
        <begin position="31"/>
        <end position="270"/>
    </location>
</feature>
<evidence type="ECO:0000256" key="3">
    <source>
        <dbReference type="ARBA" id="ARBA00022989"/>
    </source>
</evidence>
<comment type="subcellular location">
    <subcellularLocation>
        <location evidence="1">Membrane</location>
        <topology evidence="1">Multi-pass membrane protein</topology>
    </subcellularLocation>
</comment>
<feature type="transmembrane region" description="Helical" evidence="6">
    <location>
        <begin position="47"/>
        <end position="69"/>
    </location>
</feature>
<feature type="transmembrane region" description="Helical" evidence="6">
    <location>
        <begin position="173"/>
        <end position="195"/>
    </location>
</feature>
<evidence type="ECO:0000256" key="1">
    <source>
        <dbReference type="ARBA" id="ARBA00004141"/>
    </source>
</evidence>
<dbReference type="Proteomes" id="UP000799753">
    <property type="component" value="Unassembled WGS sequence"/>
</dbReference>
<keyword evidence="2 6" id="KW-0812">Transmembrane</keyword>
<gene>
    <name evidence="8" type="ORF">P280DRAFT_449381</name>
</gene>
<evidence type="ECO:0000256" key="4">
    <source>
        <dbReference type="ARBA" id="ARBA00023136"/>
    </source>
</evidence>
<proteinExistence type="inferred from homology"/>
<comment type="similarity">
    <text evidence="5">Belongs to the SAT4 family.</text>
</comment>
<evidence type="ECO:0000313" key="8">
    <source>
        <dbReference type="EMBL" id="KAF2641983.1"/>
    </source>
</evidence>
<evidence type="ECO:0000256" key="5">
    <source>
        <dbReference type="ARBA" id="ARBA00038359"/>
    </source>
</evidence>
<feature type="transmembrane region" description="Helical" evidence="6">
    <location>
        <begin position="13"/>
        <end position="35"/>
    </location>
</feature>
<name>A0A6A6S5I2_9PLEO</name>
<dbReference type="OrthoDB" id="4682787at2759"/>
<dbReference type="InterPro" id="IPR049326">
    <property type="entry name" value="Rhodopsin_dom_fungi"/>
</dbReference>
<dbReference type="Pfam" id="PF20684">
    <property type="entry name" value="Fung_rhodopsin"/>
    <property type="match status" value="1"/>
</dbReference>
<keyword evidence="9" id="KW-1185">Reference proteome</keyword>
<dbReference type="GO" id="GO:0016020">
    <property type="term" value="C:membrane"/>
    <property type="evidence" value="ECO:0007669"/>
    <property type="project" value="UniProtKB-SubCell"/>
</dbReference>
<dbReference type="PANTHER" id="PTHR33048">
    <property type="entry name" value="PTH11-LIKE INTEGRAL MEMBRANE PROTEIN (AFU_ORTHOLOGUE AFUA_5G11245)"/>
    <property type="match status" value="1"/>
</dbReference>
<evidence type="ECO:0000256" key="6">
    <source>
        <dbReference type="SAM" id="Phobius"/>
    </source>
</evidence>
<evidence type="ECO:0000313" key="9">
    <source>
        <dbReference type="Proteomes" id="UP000799753"/>
    </source>
</evidence>
<organism evidence="8 9">
    <name type="scientific">Massarina eburnea CBS 473.64</name>
    <dbReference type="NCBI Taxonomy" id="1395130"/>
    <lineage>
        <taxon>Eukaryota</taxon>
        <taxon>Fungi</taxon>
        <taxon>Dikarya</taxon>
        <taxon>Ascomycota</taxon>
        <taxon>Pezizomycotina</taxon>
        <taxon>Dothideomycetes</taxon>
        <taxon>Pleosporomycetidae</taxon>
        <taxon>Pleosporales</taxon>
        <taxon>Massarineae</taxon>
        <taxon>Massarinaceae</taxon>
        <taxon>Massarina</taxon>
    </lineage>
</organism>
<feature type="transmembrane region" description="Helical" evidence="6">
    <location>
        <begin position="122"/>
        <end position="145"/>
    </location>
</feature>
<feature type="transmembrane region" description="Helical" evidence="6">
    <location>
        <begin position="94"/>
        <end position="115"/>
    </location>
</feature>
<dbReference type="PANTHER" id="PTHR33048:SF96">
    <property type="entry name" value="INTEGRAL MEMBRANE PROTEIN"/>
    <property type="match status" value="1"/>
</dbReference>
<sequence>MAHPDEIKELGDAVFGLIITLLILSWATVALRMWVRLGITKLPGWDDATMILTLLLFTCYCAFVLIITVGSRSHQQFTGAEFMQSLLYIQLSEVFYILTTTVLKISLGLFFLRLLTRPWQKYLFNTILAVSAIYGFFYFCTTIFVCGNPANLGEALLGSKRCLPTGFTLATGYLYGIINVIADWIFTLIPILILVQSDMDRRSKISVGIVMSFAAIGSISSILRMVFLKGLLFRDGPSTDSVKATIWATAEPGTGIIAASVAILRPLFRKIANDWRGKVTSRGSTKDLTYTTTFSDRESAIGLTPLGTTKSTDSYSKRSFSDVSDDTWDERISMEDAQVGVGQVMTIQVAAGQGKPLPLTPREFR</sequence>
<feature type="transmembrane region" description="Helical" evidence="6">
    <location>
        <begin position="207"/>
        <end position="226"/>
    </location>
</feature>
<evidence type="ECO:0000256" key="2">
    <source>
        <dbReference type="ARBA" id="ARBA00022692"/>
    </source>
</evidence>
<reference evidence="8" key="1">
    <citation type="journal article" date="2020" name="Stud. Mycol.">
        <title>101 Dothideomycetes genomes: a test case for predicting lifestyles and emergence of pathogens.</title>
        <authorList>
            <person name="Haridas S."/>
            <person name="Albert R."/>
            <person name="Binder M."/>
            <person name="Bloem J."/>
            <person name="Labutti K."/>
            <person name="Salamov A."/>
            <person name="Andreopoulos B."/>
            <person name="Baker S."/>
            <person name="Barry K."/>
            <person name="Bills G."/>
            <person name="Bluhm B."/>
            <person name="Cannon C."/>
            <person name="Castanera R."/>
            <person name="Culley D."/>
            <person name="Daum C."/>
            <person name="Ezra D."/>
            <person name="Gonzalez J."/>
            <person name="Henrissat B."/>
            <person name="Kuo A."/>
            <person name="Liang C."/>
            <person name="Lipzen A."/>
            <person name="Lutzoni F."/>
            <person name="Magnuson J."/>
            <person name="Mondo S."/>
            <person name="Nolan M."/>
            <person name="Ohm R."/>
            <person name="Pangilinan J."/>
            <person name="Park H.-J."/>
            <person name="Ramirez L."/>
            <person name="Alfaro M."/>
            <person name="Sun H."/>
            <person name="Tritt A."/>
            <person name="Yoshinaga Y."/>
            <person name="Zwiers L.-H."/>
            <person name="Turgeon B."/>
            <person name="Goodwin S."/>
            <person name="Spatafora J."/>
            <person name="Crous P."/>
            <person name="Grigoriev I."/>
        </authorList>
    </citation>
    <scope>NUCLEOTIDE SEQUENCE</scope>
    <source>
        <strain evidence="8">CBS 473.64</strain>
    </source>
</reference>
<dbReference type="InterPro" id="IPR052337">
    <property type="entry name" value="SAT4-like"/>
</dbReference>
<keyword evidence="4 6" id="KW-0472">Membrane</keyword>
<dbReference type="EMBL" id="MU006782">
    <property type="protein sequence ID" value="KAF2641983.1"/>
    <property type="molecule type" value="Genomic_DNA"/>
</dbReference>
<feature type="transmembrane region" description="Helical" evidence="6">
    <location>
        <begin position="246"/>
        <end position="268"/>
    </location>
</feature>
<evidence type="ECO:0000259" key="7">
    <source>
        <dbReference type="Pfam" id="PF20684"/>
    </source>
</evidence>
<dbReference type="AlphaFoldDB" id="A0A6A6S5I2"/>